<dbReference type="PRINTS" id="PR00039">
    <property type="entry name" value="HTHLYSR"/>
</dbReference>
<name>A0AAI9NDA6_BORPT</name>
<dbReference type="AlphaFoldDB" id="A0AAI9NDA6"/>
<accession>A0AAI9NDA6</accession>
<organism evidence="6 7">
    <name type="scientific">Bordetella pertussis CHLA-26</name>
    <dbReference type="NCBI Taxonomy" id="1331284"/>
    <lineage>
        <taxon>Bacteria</taxon>
        <taxon>Pseudomonadati</taxon>
        <taxon>Pseudomonadota</taxon>
        <taxon>Betaproteobacteria</taxon>
        <taxon>Burkholderiales</taxon>
        <taxon>Alcaligenaceae</taxon>
        <taxon>Bordetella</taxon>
    </lineage>
</organism>
<reference evidence="6 7" key="1">
    <citation type="journal article" date="2013" name="Genome Announc.">
        <title>Genome Sequences of 28 Bordetella pertussis U.S. Outbreak Strains Dating from 2010 to 2012.</title>
        <authorList>
            <person name="Harvill E.T."/>
            <person name="Goodfield L.L."/>
            <person name="Ivanov Y."/>
            <person name="Meyer J.A."/>
            <person name="Newth C."/>
            <person name="Cassiday P."/>
            <person name="Tondella M.L."/>
            <person name="Liao P."/>
            <person name="Zimmerman J."/>
            <person name="Meert K."/>
            <person name="Wessel D."/>
            <person name="Berger J."/>
            <person name="Dean J.M."/>
            <person name="Holubkov R."/>
            <person name="Burr J."/>
            <person name="Liu T."/>
            <person name="Brinkac L."/>
            <person name="Kim M."/>
            <person name="Losada L."/>
        </authorList>
    </citation>
    <scope>NUCLEOTIDE SEQUENCE [LARGE SCALE GENOMIC DNA]</scope>
    <source>
        <strain evidence="6 7">CHLA-26</strain>
    </source>
</reference>
<proteinExistence type="inferred from homology"/>
<dbReference type="Gene3D" id="3.40.190.290">
    <property type="match status" value="1"/>
</dbReference>
<dbReference type="Pfam" id="PF00126">
    <property type="entry name" value="HTH_1"/>
    <property type="match status" value="1"/>
</dbReference>
<keyword evidence="3" id="KW-0238">DNA-binding</keyword>
<dbReference type="InterPro" id="IPR000847">
    <property type="entry name" value="LysR_HTH_N"/>
</dbReference>
<evidence type="ECO:0000313" key="6">
    <source>
        <dbReference type="EMBL" id="ETH29456.1"/>
    </source>
</evidence>
<evidence type="ECO:0000256" key="2">
    <source>
        <dbReference type="ARBA" id="ARBA00023015"/>
    </source>
</evidence>
<evidence type="ECO:0000256" key="3">
    <source>
        <dbReference type="ARBA" id="ARBA00023125"/>
    </source>
</evidence>
<dbReference type="SUPFAM" id="SSF46785">
    <property type="entry name" value="Winged helix' DNA-binding domain"/>
    <property type="match status" value="1"/>
</dbReference>
<dbReference type="Gene3D" id="1.10.10.10">
    <property type="entry name" value="Winged helix-like DNA-binding domain superfamily/Winged helix DNA-binding domain"/>
    <property type="match status" value="1"/>
</dbReference>
<dbReference type="GO" id="GO:0003677">
    <property type="term" value="F:DNA binding"/>
    <property type="evidence" value="ECO:0007669"/>
    <property type="project" value="UniProtKB-KW"/>
</dbReference>
<dbReference type="InterPro" id="IPR036390">
    <property type="entry name" value="WH_DNA-bd_sf"/>
</dbReference>
<dbReference type="InterPro" id="IPR005119">
    <property type="entry name" value="LysR_subst-bd"/>
</dbReference>
<dbReference type="Pfam" id="PF03466">
    <property type="entry name" value="LysR_substrate"/>
    <property type="match status" value="1"/>
</dbReference>
<keyword evidence="2" id="KW-0805">Transcription regulation</keyword>
<dbReference type="GO" id="GO:0005829">
    <property type="term" value="C:cytosol"/>
    <property type="evidence" value="ECO:0007669"/>
    <property type="project" value="TreeGrafter"/>
</dbReference>
<comment type="caution">
    <text evidence="6">The sequence shown here is derived from an EMBL/GenBank/DDBJ whole genome shotgun (WGS) entry which is preliminary data.</text>
</comment>
<evidence type="ECO:0000256" key="1">
    <source>
        <dbReference type="ARBA" id="ARBA00009437"/>
    </source>
</evidence>
<keyword evidence="4" id="KW-0804">Transcription</keyword>
<dbReference type="PANTHER" id="PTHR30419:SF8">
    <property type="entry name" value="NITROGEN ASSIMILATION TRANSCRIPTIONAL ACTIVATOR-RELATED"/>
    <property type="match status" value="1"/>
</dbReference>
<protein>
    <submittedName>
        <fullName evidence="6">HTH-type transcriptional regulator GbpR family protein</fullName>
    </submittedName>
</protein>
<dbReference type="InterPro" id="IPR036388">
    <property type="entry name" value="WH-like_DNA-bd_sf"/>
</dbReference>
<dbReference type="InterPro" id="IPR050950">
    <property type="entry name" value="HTH-type_LysR_regulators"/>
</dbReference>
<dbReference type="PROSITE" id="PS50931">
    <property type="entry name" value="HTH_LYSR"/>
    <property type="match status" value="1"/>
</dbReference>
<dbReference type="EMBL" id="AXSB02000040">
    <property type="protein sequence ID" value="ETH29456.1"/>
    <property type="molecule type" value="Genomic_DNA"/>
</dbReference>
<dbReference type="PANTHER" id="PTHR30419">
    <property type="entry name" value="HTH-TYPE TRANSCRIPTIONAL REGULATOR YBHD"/>
    <property type="match status" value="1"/>
</dbReference>
<dbReference type="GO" id="GO:0003700">
    <property type="term" value="F:DNA-binding transcription factor activity"/>
    <property type="evidence" value="ECO:0007669"/>
    <property type="project" value="InterPro"/>
</dbReference>
<evidence type="ECO:0000256" key="4">
    <source>
        <dbReference type="ARBA" id="ARBA00023163"/>
    </source>
</evidence>
<dbReference type="Proteomes" id="UP000018679">
    <property type="component" value="Unassembled WGS sequence"/>
</dbReference>
<comment type="similarity">
    <text evidence="1">Belongs to the LysR transcriptional regulatory family.</text>
</comment>
<feature type="domain" description="HTH lysR-type" evidence="5">
    <location>
        <begin position="68"/>
        <end position="125"/>
    </location>
</feature>
<sequence>MAARPPAIRFLSFMMSPLAGRDYARSRHSWIITKTGYVTYFRYHPVEKAMAQQRLAGGSVPAVFKSRLRMKHLELFRNLCELHSLRKAAEASSMTQPAATKLIQELESMFGVPLFERDRRGMRPNAHGDLIKRHFNVVMSDVGHMCDELALYASGGAGVVRLGIVPSLSAQLLARITDDLLSAHPNVRLELTEGATDRLMEGLRRNDLDLIFGRILDRARISELRVVEVYTESFEVVSAAGHPLARKARVSWEDLSQARWILPATGSPLRDMAEQLFTGRGILRPVVSVEYSSFHQMRYVIAGSQLIGLLPTSVALQGEAQGDIARLSPAERARFAPISLISRQDFEQPPVVRQFEAIVLRAARDLGQA</sequence>
<evidence type="ECO:0000259" key="5">
    <source>
        <dbReference type="PROSITE" id="PS50931"/>
    </source>
</evidence>
<dbReference type="SUPFAM" id="SSF53850">
    <property type="entry name" value="Periplasmic binding protein-like II"/>
    <property type="match status" value="1"/>
</dbReference>
<evidence type="ECO:0000313" key="7">
    <source>
        <dbReference type="Proteomes" id="UP000018679"/>
    </source>
</evidence>
<gene>
    <name evidence="6" type="ORF">L566_3956</name>
</gene>